<keyword evidence="2" id="KW-1185">Reference proteome</keyword>
<name>A0AC61QKY2_9BACT</name>
<accession>A0AC61QKY2</accession>
<dbReference type="Proteomes" id="UP000294588">
    <property type="component" value="Unassembled WGS sequence"/>
</dbReference>
<gene>
    <name evidence="1" type="ORF">E0946_00335</name>
</gene>
<dbReference type="EMBL" id="SMOG01000001">
    <property type="protein sequence ID" value="TDF74570.1"/>
    <property type="molecule type" value="Genomic_DNA"/>
</dbReference>
<reference evidence="1" key="1">
    <citation type="submission" date="2019-03" db="EMBL/GenBank/DDBJ databases">
        <title>Candidatus Syntrophosphaera thermopropionivorans: a novel player in syntrophic propionate oxidation during anaerobic digestion.</title>
        <authorList>
            <person name="Dyksma S."/>
        </authorList>
    </citation>
    <scope>NUCLEOTIDE SEQUENCE</scope>
    <source>
        <strain evidence="1">W5</strain>
    </source>
</reference>
<sequence length="151" mass="17451">MSKRVLTILLLISLFLNAGIIGGLIVMNVFRHNHIEHHYQRPPDGPPPNNKGRFAPPDRFDPQIVALRDSFIKTKKELMEELSKDPVDEAKVKAIIEKSVEAQSKMERAMGYKMLEWRKTMSAQEAKEHFSSKMVRLDTQGEKNNQRRKVK</sequence>
<comment type="caution">
    <text evidence="1">The sequence shown here is derived from an EMBL/GenBank/DDBJ whole genome shotgun (WGS) entry which is preliminary data.</text>
</comment>
<organism evidence="1 2">
    <name type="scientific">Candidatus Syntrophosphaera thermopropionivorans</name>
    <dbReference type="NCBI Taxonomy" id="2593015"/>
    <lineage>
        <taxon>Bacteria</taxon>
        <taxon>Pseudomonadati</taxon>
        <taxon>Candidatus Cloacimonadota</taxon>
        <taxon>Candidatus Cloacimonadia</taxon>
        <taxon>Candidatus Cloacimonadales</taxon>
        <taxon>Candidatus Cloacimonadaceae</taxon>
        <taxon>Candidatus Syntrophosphaera</taxon>
    </lineage>
</organism>
<proteinExistence type="predicted"/>
<protein>
    <submittedName>
        <fullName evidence="1">Uncharacterized protein</fullName>
    </submittedName>
</protein>
<evidence type="ECO:0000313" key="1">
    <source>
        <dbReference type="EMBL" id="TDF74570.1"/>
    </source>
</evidence>
<evidence type="ECO:0000313" key="2">
    <source>
        <dbReference type="Proteomes" id="UP000294588"/>
    </source>
</evidence>